<dbReference type="SUPFAM" id="SSF54814">
    <property type="entry name" value="Prokaryotic type KH domain (KH-domain type II)"/>
    <property type="match status" value="2"/>
</dbReference>
<dbReference type="Proteomes" id="UP000614424">
    <property type="component" value="Unassembled WGS sequence"/>
</dbReference>
<evidence type="ECO:0000256" key="4">
    <source>
        <dbReference type="ARBA" id="ARBA00022884"/>
    </source>
</evidence>
<keyword evidence="3 7" id="KW-0889">Transcription antitermination</keyword>
<dbReference type="FunFam" id="3.30.300.20:FF:000002">
    <property type="entry name" value="Transcription termination/antitermination protein NusA"/>
    <property type="match status" value="1"/>
</dbReference>
<dbReference type="FunFam" id="3.30.300.20:FF:000005">
    <property type="entry name" value="Transcription termination/antitermination protein NusA"/>
    <property type="match status" value="1"/>
</dbReference>
<dbReference type="InterPro" id="IPR036555">
    <property type="entry name" value="NusA_N_sf"/>
</dbReference>
<comment type="similarity">
    <text evidence="7">Belongs to the NusA family.</text>
</comment>
<dbReference type="InterPro" id="IPR058582">
    <property type="entry name" value="KH_NusA_2nd"/>
</dbReference>
<accession>A0A8J6NE99</accession>
<dbReference type="InterPro" id="IPR025249">
    <property type="entry name" value="TF_NusA_KH_1st"/>
</dbReference>
<dbReference type="InterPro" id="IPR030842">
    <property type="entry name" value="TF_NusA_bacterial"/>
</dbReference>
<dbReference type="InterPro" id="IPR015946">
    <property type="entry name" value="KH_dom-like_a/b"/>
</dbReference>
<comment type="subunit">
    <text evidence="7">Monomer. Binds directly to the core enzyme of the DNA-dependent RNA polymerase and to nascent RNA.</text>
</comment>
<dbReference type="Pfam" id="PF26594">
    <property type="entry name" value="KH_NusA_2nd"/>
    <property type="match status" value="1"/>
</dbReference>
<dbReference type="AlphaFoldDB" id="A0A8J6NE99"/>
<dbReference type="Pfam" id="PF13184">
    <property type="entry name" value="KH_NusA_1st"/>
    <property type="match status" value="1"/>
</dbReference>
<dbReference type="InterPro" id="IPR010213">
    <property type="entry name" value="TF_NusA"/>
</dbReference>
<dbReference type="GO" id="GO:0005829">
    <property type="term" value="C:cytosol"/>
    <property type="evidence" value="ECO:0007669"/>
    <property type="project" value="TreeGrafter"/>
</dbReference>
<dbReference type="InterPro" id="IPR004087">
    <property type="entry name" value="KH_dom"/>
</dbReference>
<dbReference type="Gene3D" id="3.30.1480.10">
    <property type="entry name" value="NusA, N-terminal domain"/>
    <property type="match status" value="1"/>
</dbReference>
<dbReference type="EMBL" id="JACNJZ010000114">
    <property type="protein sequence ID" value="MBC8317905.1"/>
    <property type="molecule type" value="Genomic_DNA"/>
</dbReference>
<comment type="function">
    <text evidence="7">Participates in both transcription termination and antitermination.</text>
</comment>
<evidence type="ECO:0000313" key="11">
    <source>
        <dbReference type="Proteomes" id="UP000614424"/>
    </source>
</evidence>
<dbReference type="InterPro" id="IPR012340">
    <property type="entry name" value="NA-bd_OB-fold"/>
</dbReference>
<comment type="caution">
    <text evidence="10">The sequence shown here is derived from an EMBL/GenBank/DDBJ whole genome shotgun (WGS) entry which is preliminary data.</text>
</comment>
<evidence type="ECO:0000259" key="9">
    <source>
        <dbReference type="PROSITE" id="PS50126"/>
    </source>
</evidence>
<organism evidence="10 11">
    <name type="scientific">Candidatus Desulfobia pelagia</name>
    <dbReference type="NCBI Taxonomy" id="2841692"/>
    <lineage>
        <taxon>Bacteria</taxon>
        <taxon>Pseudomonadati</taxon>
        <taxon>Thermodesulfobacteriota</taxon>
        <taxon>Desulfobulbia</taxon>
        <taxon>Desulfobulbales</taxon>
        <taxon>Desulfobulbaceae</taxon>
        <taxon>Candidatus Desulfobia</taxon>
    </lineage>
</organism>
<dbReference type="CDD" id="cd04455">
    <property type="entry name" value="S1_NusA"/>
    <property type="match status" value="1"/>
</dbReference>
<dbReference type="SMART" id="SM00322">
    <property type="entry name" value="KH"/>
    <property type="match status" value="2"/>
</dbReference>
<evidence type="ECO:0000256" key="8">
    <source>
        <dbReference type="SAM" id="MobiDB-lite"/>
    </source>
</evidence>
<dbReference type="HAMAP" id="MF_00945_B">
    <property type="entry name" value="NusA_B"/>
    <property type="match status" value="1"/>
</dbReference>
<keyword evidence="6 7" id="KW-0804">Transcription</keyword>
<evidence type="ECO:0000256" key="6">
    <source>
        <dbReference type="ARBA" id="ARBA00023163"/>
    </source>
</evidence>
<dbReference type="Gene3D" id="2.40.50.140">
    <property type="entry name" value="Nucleic acid-binding proteins"/>
    <property type="match status" value="1"/>
</dbReference>
<keyword evidence="4 7" id="KW-0694">RNA-binding</keyword>
<evidence type="ECO:0000256" key="5">
    <source>
        <dbReference type="ARBA" id="ARBA00023015"/>
    </source>
</evidence>
<comment type="subcellular location">
    <subcellularLocation>
        <location evidence="7">Cytoplasm</location>
    </subcellularLocation>
</comment>
<dbReference type="FunFam" id="2.40.50.140:FF:000058">
    <property type="entry name" value="Transcription termination/antitermination protein NusA"/>
    <property type="match status" value="1"/>
</dbReference>
<dbReference type="SUPFAM" id="SSF158702">
    <property type="entry name" value="Sec63 N-terminal domain-like"/>
    <property type="match status" value="1"/>
</dbReference>
<dbReference type="Pfam" id="PF00575">
    <property type="entry name" value="S1"/>
    <property type="match status" value="1"/>
</dbReference>
<feature type="compositionally biased region" description="Acidic residues" evidence="8">
    <location>
        <begin position="477"/>
        <end position="496"/>
    </location>
</feature>
<feature type="domain" description="S1 motif" evidence="9">
    <location>
        <begin position="136"/>
        <end position="200"/>
    </location>
</feature>
<feature type="compositionally biased region" description="Acidic residues" evidence="8">
    <location>
        <begin position="434"/>
        <end position="463"/>
    </location>
</feature>
<protein>
    <recommendedName>
        <fullName evidence="7">Transcription termination/antitermination protein NusA</fullName>
    </recommendedName>
</protein>
<dbReference type="PROSITE" id="PS50126">
    <property type="entry name" value="S1"/>
    <property type="match status" value="1"/>
</dbReference>
<dbReference type="InterPro" id="IPR003029">
    <property type="entry name" value="S1_domain"/>
</dbReference>
<evidence type="ECO:0000256" key="3">
    <source>
        <dbReference type="ARBA" id="ARBA00022814"/>
    </source>
</evidence>
<evidence type="ECO:0000256" key="2">
    <source>
        <dbReference type="ARBA" id="ARBA00022490"/>
    </source>
</evidence>
<keyword evidence="2 7" id="KW-0963">Cytoplasm</keyword>
<dbReference type="CDD" id="cd22529">
    <property type="entry name" value="KH-II_NusA_rpt2"/>
    <property type="match status" value="1"/>
</dbReference>
<sequence>MLSELKRIIDQISRDKGIDRNLLVEALEEAVLSAAKKRYGQRREIEVQFNDDFGEIELFQFRQVVEKVEDEQTEVSIIEAKKLDPDVELGDELGSKMENVADLGRIAAQSAKQVIIQKMKDAERDVVYDMYKDREGEIVNGIVQRFERGNMIVNLGRTDAILPKREQMPRRSYRQGDRIRAYLKEVRNDLKEQQLVLSRVCNEFLIKLFTMEVPEISEGIVTIITACREPGSRAKIAVRSSESDVDPVGACVGMKGARVQNVVQELQGEKIDIVPWSPDPAKYVSNALAPAQVSLVVVDEDKNTLLVVVPDDQLSLAIGRQGQNVRLASMLLGWRIDVKSEQKYARMLEDGFKSLLAVDGMTEKRAEAMYDAGITSARELVEAPVADVAAIVGDEDEERAQAFIESAKIVSENILEAEQAEAEEEQADAGTDQEVAEEEQAGGETDQEVAEEEQAGGETEQEVAEEKQADGETVQEVVDETVSDSPQEEAESPEKE</sequence>
<dbReference type="NCBIfam" id="TIGR01953">
    <property type="entry name" value="NusA"/>
    <property type="match status" value="1"/>
</dbReference>
<dbReference type="SUPFAM" id="SSF50249">
    <property type="entry name" value="Nucleic acid-binding proteins"/>
    <property type="match status" value="1"/>
</dbReference>
<dbReference type="GO" id="GO:0006353">
    <property type="term" value="P:DNA-templated transcription termination"/>
    <property type="evidence" value="ECO:0007669"/>
    <property type="project" value="UniProtKB-UniRule"/>
</dbReference>
<dbReference type="Gene3D" id="1.10.150.20">
    <property type="entry name" value="5' to 3' exonuclease, C-terminal subdomain"/>
    <property type="match status" value="1"/>
</dbReference>
<dbReference type="InterPro" id="IPR009019">
    <property type="entry name" value="KH_sf_prok-type"/>
</dbReference>
<dbReference type="PANTHER" id="PTHR22648:SF0">
    <property type="entry name" value="TRANSCRIPTION TERMINATION_ANTITERMINATION PROTEIN NUSA"/>
    <property type="match status" value="1"/>
</dbReference>
<dbReference type="SMART" id="SM00316">
    <property type="entry name" value="S1"/>
    <property type="match status" value="1"/>
</dbReference>
<dbReference type="Pfam" id="PF08529">
    <property type="entry name" value="NusA_N"/>
    <property type="match status" value="1"/>
</dbReference>
<dbReference type="GO" id="GO:0003700">
    <property type="term" value="F:DNA-binding transcription factor activity"/>
    <property type="evidence" value="ECO:0007669"/>
    <property type="project" value="InterPro"/>
</dbReference>
<evidence type="ECO:0000313" key="10">
    <source>
        <dbReference type="EMBL" id="MBC8317905.1"/>
    </source>
</evidence>
<dbReference type="PANTHER" id="PTHR22648">
    <property type="entry name" value="TRANSCRIPTION TERMINATION FACTOR NUSA"/>
    <property type="match status" value="1"/>
</dbReference>
<evidence type="ECO:0000256" key="7">
    <source>
        <dbReference type="HAMAP-Rule" id="MF_00945"/>
    </source>
</evidence>
<gene>
    <name evidence="7 10" type="primary">nusA</name>
    <name evidence="10" type="ORF">H8E41_08350</name>
</gene>
<dbReference type="InterPro" id="IPR013735">
    <property type="entry name" value="TF_NusA_N"/>
</dbReference>
<dbReference type="Pfam" id="PF14520">
    <property type="entry name" value="HHH_5"/>
    <property type="match status" value="1"/>
</dbReference>
<dbReference type="GO" id="GO:0003723">
    <property type="term" value="F:RNA binding"/>
    <property type="evidence" value="ECO:0007669"/>
    <property type="project" value="UniProtKB-UniRule"/>
</dbReference>
<feature type="region of interest" description="Disordered" evidence="8">
    <location>
        <begin position="419"/>
        <end position="496"/>
    </location>
</feature>
<dbReference type="Gene3D" id="3.30.300.20">
    <property type="match status" value="2"/>
</dbReference>
<evidence type="ECO:0000256" key="1">
    <source>
        <dbReference type="ARBA" id="ARBA00022472"/>
    </source>
</evidence>
<keyword evidence="1 7" id="KW-0806">Transcription termination</keyword>
<name>A0A8J6NE99_9BACT</name>
<dbReference type="SUPFAM" id="SSF69705">
    <property type="entry name" value="Transcription factor NusA, N-terminal domain"/>
    <property type="match status" value="1"/>
</dbReference>
<dbReference type="GO" id="GO:0031564">
    <property type="term" value="P:transcription antitermination"/>
    <property type="evidence" value="ECO:0007669"/>
    <property type="project" value="UniProtKB-UniRule"/>
</dbReference>
<proteinExistence type="inferred from homology"/>
<keyword evidence="5 7" id="KW-0805">Transcription regulation</keyword>
<dbReference type="PROSITE" id="PS50084">
    <property type="entry name" value="KH_TYPE_1"/>
    <property type="match status" value="1"/>
</dbReference>
<reference evidence="10 11" key="1">
    <citation type="submission" date="2020-08" db="EMBL/GenBank/DDBJ databases">
        <title>Bridging the membrane lipid divide: bacteria of the FCB group superphylum have the potential to synthesize archaeal ether lipids.</title>
        <authorList>
            <person name="Villanueva L."/>
            <person name="Von Meijenfeldt F.A.B."/>
            <person name="Westbye A.B."/>
            <person name="Yadav S."/>
            <person name="Hopmans E.C."/>
            <person name="Dutilh B.E."/>
            <person name="Sinninghe Damste J.S."/>
        </authorList>
    </citation>
    <scope>NUCLEOTIDE SEQUENCE [LARGE SCALE GENOMIC DNA]</scope>
    <source>
        <strain evidence="10">NIOZ-UU47</strain>
    </source>
</reference>
<dbReference type="CDD" id="cd02134">
    <property type="entry name" value="KH-II_NusA_rpt1"/>
    <property type="match status" value="1"/>
</dbReference>